<dbReference type="CDD" id="cd03784">
    <property type="entry name" value="GT1_Gtf-like"/>
    <property type="match status" value="1"/>
</dbReference>
<dbReference type="AlphaFoldDB" id="A0A9Q0R3S9"/>
<dbReference type="FunFam" id="3.40.50.2000:FF:000080">
    <property type="entry name" value="Glycosyltransferase"/>
    <property type="match status" value="1"/>
</dbReference>
<dbReference type="Pfam" id="PF00201">
    <property type="entry name" value="UDPGT"/>
    <property type="match status" value="1"/>
</dbReference>
<dbReference type="GO" id="GO:0035251">
    <property type="term" value="F:UDP-glucosyltransferase activity"/>
    <property type="evidence" value="ECO:0007669"/>
    <property type="project" value="InterPro"/>
</dbReference>
<keyword evidence="2 4" id="KW-0328">Glycosyltransferase</keyword>
<dbReference type="InterPro" id="IPR035595">
    <property type="entry name" value="UDP_glycos_trans_CS"/>
</dbReference>
<keyword evidence="3 4" id="KW-0808">Transferase</keyword>
<evidence type="ECO:0000256" key="3">
    <source>
        <dbReference type="ARBA" id="ARBA00022679"/>
    </source>
</evidence>
<evidence type="ECO:0000313" key="7">
    <source>
        <dbReference type="Proteomes" id="UP001141806"/>
    </source>
</evidence>
<keyword evidence="7" id="KW-1185">Reference proteome</keyword>
<proteinExistence type="inferred from homology"/>
<dbReference type="PROSITE" id="PS00375">
    <property type="entry name" value="UDPGT"/>
    <property type="match status" value="1"/>
</dbReference>
<gene>
    <name evidence="6" type="ORF">NE237_033167</name>
</gene>
<dbReference type="PANTHER" id="PTHR48048">
    <property type="entry name" value="GLYCOSYLTRANSFERASE"/>
    <property type="match status" value="1"/>
</dbReference>
<dbReference type="OrthoDB" id="5835829at2759"/>
<name>A0A9Q0R3S9_9MAGN</name>
<dbReference type="Gene3D" id="3.40.50.2000">
    <property type="entry name" value="Glycogen Phosphorylase B"/>
    <property type="match status" value="2"/>
</dbReference>
<evidence type="ECO:0000256" key="4">
    <source>
        <dbReference type="RuleBase" id="RU003718"/>
    </source>
</evidence>
<protein>
    <recommendedName>
        <fullName evidence="5">Glycosyltransferase</fullName>
        <ecNumber evidence="5">2.4.1.-</ecNumber>
    </recommendedName>
</protein>
<sequence length="480" mass="53573">MAKKASLVFIPAPAVGHIVSAIELAKVLIARDHRLSLTVLIIKIPNSPSFDALIEALITSVTAIRFIYLPQLQFPTPDRAQSTEGLISVFIDDHKPFIKDTITQLFLATESESEPTRSRLAGLVVDFFCTSMIDVANELGVPSYLFFTSSVCFLSFMLHLPNLDTQTHNDFKDLETELVIPGFINPVPPHVLPLAVSSKKQDGYTWYLYHSRRFSETKGIIVNTFAELEPYAASFLSGNDGIPPVYPVGPLLDLQGQMHSVMDQTKFESIKRWLDNQPPSSVVWLCFGSFGSFGVPQVQEIARGLERSGHRFLWSLRQPSVGLSNPTDYVNHEEVLPEGFLDRTAERGLVCGWVPQVEVLAHPAIGGFVSHCGWNSTLESIWFGVPVAAWPLYAEQHLNAFEMVKELEGLVVELRLDYRGGDDLVTAEEVERAVRSLMDSDCKMRMRIKEMQEKSRKTLIDGGSSFNSLVCLIKDILDES</sequence>
<dbReference type="Proteomes" id="UP001141806">
    <property type="component" value="Unassembled WGS sequence"/>
</dbReference>
<comment type="caution">
    <text evidence="6">The sequence shown here is derived from an EMBL/GenBank/DDBJ whole genome shotgun (WGS) entry which is preliminary data.</text>
</comment>
<dbReference type="EMBL" id="JAMYWD010000001">
    <property type="protein sequence ID" value="KAJ4982330.1"/>
    <property type="molecule type" value="Genomic_DNA"/>
</dbReference>
<evidence type="ECO:0000256" key="5">
    <source>
        <dbReference type="RuleBase" id="RU362057"/>
    </source>
</evidence>
<reference evidence="6" key="1">
    <citation type="journal article" date="2023" name="Plant J.">
        <title>The genome of the king protea, Protea cynaroides.</title>
        <authorList>
            <person name="Chang J."/>
            <person name="Duong T.A."/>
            <person name="Schoeman C."/>
            <person name="Ma X."/>
            <person name="Roodt D."/>
            <person name="Barker N."/>
            <person name="Li Z."/>
            <person name="Van de Peer Y."/>
            <person name="Mizrachi E."/>
        </authorList>
    </citation>
    <scope>NUCLEOTIDE SEQUENCE</scope>
    <source>
        <tissue evidence="6">Young leaves</tissue>
    </source>
</reference>
<dbReference type="SUPFAM" id="SSF53756">
    <property type="entry name" value="UDP-Glycosyltransferase/glycogen phosphorylase"/>
    <property type="match status" value="1"/>
</dbReference>
<dbReference type="PANTHER" id="PTHR48048:SF83">
    <property type="entry name" value="GLYCOSYLTRANSFERASE"/>
    <property type="match status" value="1"/>
</dbReference>
<dbReference type="FunFam" id="3.40.50.2000:FF:000056">
    <property type="entry name" value="Glycosyltransferase"/>
    <property type="match status" value="1"/>
</dbReference>
<evidence type="ECO:0000256" key="1">
    <source>
        <dbReference type="ARBA" id="ARBA00009995"/>
    </source>
</evidence>
<organism evidence="6 7">
    <name type="scientific">Protea cynaroides</name>
    <dbReference type="NCBI Taxonomy" id="273540"/>
    <lineage>
        <taxon>Eukaryota</taxon>
        <taxon>Viridiplantae</taxon>
        <taxon>Streptophyta</taxon>
        <taxon>Embryophyta</taxon>
        <taxon>Tracheophyta</taxon>
        <taxon>Spermatophyta</taxon>
        <taxon>Magnoliopsida</taxon>
        <taxon>Proteales</taxon>
        <taxon>Proteaceae</taxon>
        <taxon>Protea</taxon>
    </lineage>
</organism>
<evidence type="ECO:0000256" key="2">
    <source>
        <dbReference type="ARBA" id="ARBA00022676"/>
    </source>
</evidence>
<accession>A0A9Q0R3S9</accession>
<evidence type="ECO:0000313" key="6">
    <source>
        <dbReference type="EMBL" id="KAJ4982330.1"/>
    </source>
</evidence>
<dbReference type="EC" id="2.4.1.-" evidence="5"/>
<dbReference type="InterPro" id="IPR002213">
    <property type="entry name" value="UDP_glucos_trans"/>
</dbReference>
<comment type="similarity">
    <text evidence="1 4">Belongs to the UDP-glycosyltransferase family.</text>
</comment>
<dbReference type="InterPro" id="IPR050481">
    <property type="entry name" value="UDP-glycosyltransf_plant"/>
</dbReference>